<protein>
    <submittedName>
        <fullName evidence="4">Glycosyltransferase</fullName>
        <ecNumber evidence="4">2.4.-.-</ecNumber>
    </submittedName>
</protein>
<keyword evidence="5" id="KW-1185">Reference proteome</keyword>
<dbReference type="Pfam" id="PF00534">
    <property type="entry name" value="Glycos_transf_1"/>
    <property type="match status" value="1"/>
</dbReference>
<accession>A0AAE3EA49</accession>
<gene>
    <name evidence="4" type="ORF">LKD81_04000</name>
</gene>
<feature type="domain" description="Glycosyl transferase family 1" evidence="2">
    <location>
        <begin position="206"/>
        <end position="372"/>
    </location>
</feature>
<sequence length="392" mass="43885">MKSDDANRENRVTEVPAEPKDSASEKKLRVLQVNKMYYPATGGVERLVQQIAEGLNERTDMRVLVCRKKGKGQVDTINGVEVHRASSLGVYFSMPVSFSFFRQLRSMSRDCDVIHLHMPFPLGDLGILLSGFKGKVVVSWHSDVVRQKKLMVLYRPIMERLLKRADAIVVATRGHIDGSAYLGPYRDKCVVVPYAVSEYLRRKAEESTPKQYIPGAPVEFLFVGRLVYYKGCDVLLRAFAKVPNARLTMVGNGVLLEELQNLAEELGIASRVRFETDLPDSKMAVAFENSDVFVLPSVERSEAFGLVQIEAMAYGKPVINTWLKSGVPYVSLNGKTGLTVNPGDVDALADAMKKLAADPALREQYGKAARERVQKNFTTELMLDQLMKVYQW</sequence>
<evidence type="ECO:0000256" key="1">
    <source>
        <dbReference type="SAM" id="MobiDB-lite"/>
    </source>
</evidence>
<dbReference type="EMBL" id="JAJEQR010000008">
    <property type="protein sequence ID" value="MCC2230165.1"/>
    <property type="molecule type" value="Genomic_DNA"/>
</dbReference>
<dbReference type="PANTHER" id="PTHR45947:SF3">
    <property type="entry name" value="SULFOQUINOVOSYL TRANSFERASE SQD2"/>
    <property type="match status" value="1"/>
</dbReference>
<dbReference type="SUPFAM" id="SSF53756">
    <property type="entry name" value="UDP-Glycosyltransferase/glycogen phosphorylase"/>
    <property type="match status" value="1"/>
</dbReference>
<dbReference type="Pfam" id="PF13579">
    <property type="entry name" value="Glyco_trans_4_4"/>
    <property type="match status" value="1"/>
</dbReference>
<reference evidence="4" key="1">
    <citation type="submission" date="2021-10" db="EMBL/GenBank/DDBJ databases">
        <title>Anaerobic single-cell dispensing facilitates the cultivation of human gut bacteria.</title>
        <authorList>
            <person name="Afrizal A."/>
        </authorList>
    </citation>
    <scope>NUCLEOTIDE SEQUENCE</scope>
    <source>
        <strain evidence="4">CLA-AA-H215</strain>
    </source>
</reference>
<dbReference type="InterPro" id="IPR028098">
    <property type="entry name" value="Glyco_trans_4-like_N"/>
</dbReference>
<comment type="caution">
    <text evidence="4">The sequence shown here is derived from an EMBL/GenBank/DDBJ whole genome shotgun (WGS) entry which is preliminary data.</text>
</comment>
<dbReference type="AlphaFoldDB" id="A0AAE3EA49"/>
<name>A0AAE3EA49_9FIRM</name>
<dbReference type="InterPro" id="IPR050194">
    <property type="entry name" value="Glycosyltransferase_grp1"/>
</dbReference>
<organism evidence="4 5">
    <name type="scientific">Hominifimenecus microfluidus</name>
    <dbReference type="NCBI Taxonomy" id="2885348"/>
    <lineage>
        <taxon>Bacteria</taxon>
        <taxon>Bacillati</taxon>
        <taxon>Bacillota</taxon>
        <taxon>Clostridia</taxon>
        <taxon>Lachnospirales</taxon>
        <taxon>Lachnospiraceae</taxon>
        <taxon>Hominifimenecus</taxon>
    </lineage>
</organism>
<dbReference type="InterPro" id="IPR001296">
    <property type="entry name" value="Glyco_trans_1"/>
</dbReference>
<dbReference type="Gene3D" id="3.40.50.2000">
    <property type="entry name" value="Glycogen Phosphorylase B"/>
    <property type="match status" value="2"/>
</dbReference>
<dbReference type="GO" id="GO:0016757">
    <property type="term" value="F:glycosyltransferase activity"/>
    <property type="evidence" value="ECO:0007669"/>
    <property type="project" value="UniProtKB-KW"/>
</dbReference>
<evidence type="ECO:0000259" key="3">
    <source>
        <dbReference type="Pfam" id="PF13579"/>
    </source>
</evidence>
<dbReference type="RefSeq" id="WP_308452874.1">
    <property type="nucleotide sequence ID" value="NZ_JAJEQR010000008.1"/>
</dbReference>
<dbReference type="Proteomes" id="UP001198182">
    <property type="component" value="Unassembled WGS sequence"/>
</dbReference>
<keyword evidence="4" id="KW-0328">Glycosyltransferase</keyword>
<evidence type="ECO:0000313" key="4">
    <source>
        <dbReference type="EMBL" id="MCC2230165.1"/>
    </source>
</evidence>
<feature type="domain" description="Glycosyltransferase subfamily 4-like N-terminal" evidence="3">
    <location>
        <begin position="42"/>
        <end position="194"/>
    </location>
</feature>
<proteinExistence type="predicted"/>
<dbReference type="EC" id="2.4.-.-" evidence="4"/>
<dbReference type="PANTHER" id="PTHR45947">
    <property type="entry name" value="SULFOQUINOVOSYL TRANSFERASE SQD2"/>
    <property type="match status" value="1"/>
</dbReference>
<keyword evidence="4" id="KW-0808">Transferase</keyword>
<evidence type="ECO:0000313" key="5">
    <source>
        <dbReference type="Proteomes" id="UP001198182"/>
    </source>
</evidence>
<evidence type="ECO:0000259" key="2">
    <source>
        <dbReference type="Pfam" id="PF00534"/>
    </source>
</evidence>
<feature type="region of interest" description="Disordered" evidence="1">
    <location>
        <begin position="1"/>
        <end position="24"/>
    </location>
</feature>